<dbReference type="EMBL" id="KK787412">
    <property type="protein sequence ID" value="KDO38808.1"/>
    <property type="molecule type" value="Genomic_DNA"/>
</dbReference>
<proteinExistence type="predicted"/>
<gene>
    <name evidence="1" type="ORF">CISIN_1g0344152mg</name>
</gene>
<name>A0A067D7L9_CITSI</name>
<accession>A0A067D7L9</accession>
<reference evidence="1 2" key="1">
    <citation type="submission" date="2014-04" db="EMBL/GenBank/DDBJ databases">
        <authorList>
            <consortium name="International Citrus Genome Consortium"/>
            <person name="Gmitter F."/>
            <person name="Chen C."/>
            <person name="Farmerie W."/>
            <person name="Harkins T."/>
            <person name="Desany B."/>
            <person name="Mohiuddin M."/>
            <person name="Kodira C."/>
            <person name="Borodovsky M."/>
            <person name="Lomsadze A."/>
            <person name="Burns P."/>
            <person name="Jenkins J."/>
            <person name="Prochnik S."/>
            <person name="Shu S."/>
            <person name="Chapman J."/>
            <person name="Pitluck S."/>
            <person name="Schmutz J."/>
            <person name="Rokhsar D."/>
        </authorList>
    </citation>
    <scope>NUCLEOTIDE SEQUENCE</scope>
</reference>
<feature type="non-terminal residue" evidence="1">
    <location>
        <position position="1"/>
    </location>
</feature>
<evidence type="ECO:0000313" key="1">
    <source>
        <dbReference type="EMBL" id="KDO38808.1"/>
    </source>
</evidence>
<dbReference type="EMBL" id="KK787412">
    <property type="protein sequence ID" value="KDO38806.1"/>
    <property type="molecule type" value="Genomic_DNA"/>
</dbReference>
<dbReference type="EMBL" id="KK787412">
    <property type="protein sequence ID" value="KDO38805.1"/>
    <property type="molecule type" value="Genomic_DNA"/>
</dbReference>
<keyword evidence="2" id="KW-1185">Reference proteome</keyword>
<evidence type="ECO:0000313" key="2">
    <source>
        <dbReference type="Proteomes" id="UP000027120"/>
    </source>
</evidence>
<dbReference type="Proteomes" id="UP000027120">
    <property type="component" value="Unassembled WGS sequence"/>
</dbReference>
<protein>
    <submittedName>
        <fullName evidence="1">Uncharacterized protein</fullName>
    </submittedName>
</protein>
<sequence length="30" mass="3334">IQVVSPNKDSQILSHSLCLLRIAPRGFELV</sequence>
<dbReference type="EMBL" id="KK787412">
    <property type="protein sequence ID" value="KDO38807.1"/>
    <property type="molecule type" value="Genomic_DNA"/>
</dbReference>
<organism evidence="1 2">
    <name type="scientific">Citrus sinensis</name>
    <name type="common">Sweet orange</name>
    <name type="synonym">Citrus aurantium var. sinensis</name>
    <dbReference type="NCBI Taxonomy" id="2711"/>
    <lineage>
        <taxon>Eukaryota</taxon>
        <taxon>Viridiplantae</taxon>
        <taxon>Streptophyta</taxon>
        <taxon>Embryophyta</taxon>
        <taxon>Tracheophyta</taxon>
        <taxon>Spermatophyta</taxon>
        <taxon>Magnoliopsida</taxon>
        <taxon>eudicotyledons</taxon>
        <taxon>Gunneridae</taxon>
        <taxon>Pentapetalae</taxon>
        <taxon>rosids</taxon>
        <taxon>malvids</taxon>
        <taxon>Sapindales</taxon>
        <taxon>Rutaceae</taxon>
        <taxon>Aurantioideae</taxon>
        <taxon>Citrus</taxon>
    </lineage>
</organism>
<dbReference type="EMBL" id="KK787412">
    <property type="protein sequence ID" value="KDO38804.1"/>
    <property type="molecule type" value="Genomic_DNA"/>
</dbReference>
<dbReference type="AlphaFoldDB" id="A0A067D7L9"/>